<dbReference type="Proteomes" id="UP000218267">
    <property type="component" value="Chromosome"/>
</dbReference>
<dbReference type="KEGG" id="mbas:ALGA_1250"/>
<proteinExistence type="predicted"/>
<protein>
    <recommendedName>
        <fullName evidence="3">DUF4412 domain-containing protein</fullName>
    </recommendedName>
</protein>
<evidence type="ECO:0000313" key="1">
    <source>
        <dbReference type="EMBL" id="BAX79636.1"/>
    </source>
</evidence>
<gene>
    <name evidence="1" type="ORF">ALGA_1250</name>
</gene>
<name>A0A1Y1CGY8_9BACT</name>
<dbReference type="AlphaFoldDB" id="A0A1Y1CGY8"/>
<accession>A0A1Y1CGY8</accession>
<evidence type="ECO:0000313" key="2">
    <source>
        <dbReference type="Proteomes" id="UP000218267"/>
    </source>
</evidence>
<evidence type="ECO:0008006" key="3">
    <source>
        <dbReference type="Google" id="ProtNLM"/>
    </source>
</evidence>
<keyword evidence="2" id="KW-1185">Reference proteome</keyword>
<dbReference type="PROSITE" id="PS51257">
    <property type="entry name" value="PROKAR_LIPOPROTEIN"/>
    <property type="match status" value="1"/>
</dbReference>
<dbReference type="OrthoDB" id="5372426at2"/>
<organism evidence="1 2">
    <name type="scientific">Labilibaculum antarcticum</name>
    <dbReference type="NCBI Taxonomy" id="1717717"/>
    <lineage>
        <taxon>Bacteria</taxon>
        <taxon>Pseudomonadati</taxon>
        <taxon>Bacteroidota</taxon>
        <taxon>Bacteroidia</taxon>
        <taxon>Marinilabiliales</taxon>
        <taxon>Marinifilaceae</taxon>
        <taxon>Labilibaculum</taxon>
    </lineage>
</organism>
<sequence>MKNTLKYLSILFFVAAFVACDKDDDLTSKDIKRYNVESGMIHYVHTISGPYVNGSGTSDLYFKKWGALEIRFEDKSETLTIINAEGIEESTTTNARSAAKIDNEKIYVVDYAAGIIYTKEDPLIDYMRQNDLDALEAGRETMISLGGVQLDNEEVFGYDCEVWELLGVKQWIYKGLTLKSVSSLAGITIIEEATSIKFDVSVADSYFELPDFPHQDLYSL</sequence>
<dbReference type="RefSeq" id="WP_096428531.1">
    <property type="nucleotide sequence ID" value="NZ_AP018042.1"/>
</dbReference>
<reference evidence="2" key="2">
    <citation type="journal article" date="2020" name="Antonie Van Leeuwenhoek">
        <title>Labilibaculum antarcticum sp. nov., a novel facultative anaerobic, psychrotorelant bacterium isolated from marine sediment of Antarctica.</title>
        <authorList>
            <person name="Watanabe M."/>
            <person name="Kojima H."/>
            <person name="Fukui M."/>
        </authorList>
    </citation>
    <scope>NUCLEOTIDE SEQUENCE [LARGE SCALE GENOMIC DNA]</scope>
    <source>
        <strain evidence="2">SPP2</strain>
    </source>
</reference>
<dbReference type="EMBL" id="AP018042">
    <property type="protein sequence ID" value="BAX79636.1"/>
    <property type="molecule type" value="Genomic_DNA"/>
</dbReference>
<reference evidence="1 2" key="1">
    <citation type="journal article" date="2018" name="Mar. Genomics">
        <title>Complete genome sequence of Marinifilaceae bacterium strain SPP2, isolated from the Antarctic marine sediment.</title>
        <authorList>
            <person name="Watanabe M."/>
            <person name="Kojima H."/>
            <person name="Fukui M."/>
        </authorList>
    </citation>
    <scope>NUCLEOTIDE SEQUENCE [LARGE SCALE GENOMIC DNA]</scope>
    <source>
        <strain evidence="1 2">SPP2</strain>
    </source>
</reference>